<gene>
    <name evidence="2" type="primary">nsa2</name>
    <name evidence="2" type="ORF">SNEC2469_LOCUS4320</name>
</gene>
<comment type="caution">
    <text evidence="2">The sequence shown here is derived from an EMBL/GenBank/DDBJ whole genome shotgun (WGS) entry which is preliminary data.</text>
</comment>
<proteinExistence type="predicted"/>
<dbReference type="SUPFAM" id="SSF159659">
    <property type="entry name" value="Cgl1923-like"/>
    <property type="match status" value="1"/>
</dbReference>
<dbReference type="AlphaFoldDB" id="A0A812LEL6"/>
<feature type="compositionally biased region" description="Basic and acidic residues" evidence="1">
    <location>
        <begin position="77"/>
        <end position="89"/>
    </location>
</feature>
<dbReference type="Proteomes" id="UP000601435">
    <property type="component" value="Unassembled WGS sequence"/>
</dbReference>
<dbReference type="CDD" id="cd22964">
    <property type="entry name" value="DD_CrRSP_unchar"/>
    <property type="match status" value="1"/>
</dbReference>
<evidence type="ECO:0000313" key="3">
    <source>
        <dbReference type="Proteomes" id="UP000601435"/>
    </source>
</evidence>
<evidence type="ECO:0000313" key="2">
    <source>
        <dbReference type="EMBL" id="CAE7240677.1"/>
    </source>
</evidence>
<reference evidence="2" key="1">
    <citation type="submission" date="2021-02" db="EMBL/GenBank/DDBJ databases">
        <authorList>
            <person name="Dougan E. K."/>
            <person name="Rhodes N."/>
            <person name="Thang M."/>
            <person name="Chan C."/>
        </authorList>
    </citation>
    <scope>NUCLEOTIDE SEQUENCE</scope>
</reference>
<feature type="compositionally biased region" description="Basic and acidic residues" evidence="1">
    <location>
        <begin position="102"/>
        <end position="114"/>
    </location>
</feature>
<feature type="compositionally biased region" description="Acidic residues" evidence="1">
    <location>
        <begin position="115"/>
        <end position="128"/>
    </location>
</feature>
<evidence type="ECO:0000256" key="1">
    <source>
        <dbReference type="SAM" id="MobiDB-lite"/>
    </source>
</evidence>
<protein>
    <submittedName>
        <fullName evidence="2">Nsa2 protein</fullName>
    </submittedName>
</protein>
<dbReference type="EMBL" id="CAJNJA010008812">
    <property type="protein sequence ID" value="CAE7240677.1"/>
    <property type="molecule type" value="Genomic_DNA"/>
</dbReference>
<keyword evidence="3" id="KW-1185">Reference proteome</keyword>
<feature type="region of interest" description="Disordered" evidence="1">
    <location>
        <begin position="77"/>
        <end position="141"/>
    </location>
</feature>
<sequence length="141" mass="15620">MAQEPQEYIQQKVNPILENLVTQLLLERPEQLAPFMIKWLSQNSKTPAAAALTEGVNVLSELKLEMEKLQEEVRELEAQVEAQRGDRGQAVDAAASSQGQSEEAKEPEAGKEPEEREEEEAAAEDPEAPEAKPKEEAQGQD</sequence>
<dbReference type="OrthoDB" id="417078at2759"/>
<feature type="compositionally biased region" description="Basic and acidic residues" evidence="1">
    <location>
        <begin position="129"/>
        <end position="141"/>
    </location>
</feature>
<organism evidence="2 3">
    <name type="scientific">Symbiodinium necroappetens</name>
    <dbReference type="NCBI Taxonomy" id="1628268"/>
    <lineage>
        <taxon>Eukaryota</taxon>
        <taxon>Sar</taxon>
        <taxon>Alveolata</taxon>
        <taxon>Dinophyceae</taxon>
        <taxon>Suessiales</taxon>
        <taxon>Symbiodiniaceae</taxon>
        <taxon>Symbiodinium</taxon>
    </lineage>
</organism>
<accession>A0A812LEL6</accession>
<name>A0A812LEL6_9DINO</name>